<proteinExistence type="inferred from homology"/>
<keyword evidence="4" id="KW-1185">Reference proteome</keyword>
<feature type="binding site" evidence="2">
    <location>
        <position position="102"/>
    </location>
    <ligand>
        <name>ATP</name>
        <dbReference type="ChEBI" id="CHEBI:30616"/>
    </ligand>
</feature>
<dbReference type="EMBL" id="JAOQKC010000003">
    <property type="protein sequence ID" value="MCU6695887.1"/>
    <property type="molecule type" value="Genomic_DNA"/>
</dbReference>
<sequence>MKTVGIIAEYNPFHKGHAYQLRKAKELSGADFAVVVMSGDFVQRGGPALTDKYLRAEMALRSGADLVLELPAVYATGSAETFARGAVSVLEALSFVDALCFGSEAGELSELLPCARLFEEEPPLYRACLQGYLRQGFSFPAARSRAAEEYRNSTERILPCSADDADCRRAASVLDSPNNILGIEYLRALLHKKSRIEPLTLRREAAGYHELTLDTEMASASAIRNAVAGADSVDRVSLDPVVAAQLPEASTELLTGAMQRGETISLDDFSPQLFYRLLNASQAELAAMQDVGEELAARIYKKRLAFTTAEEFADRIKTRQVTHTRVTRALCHILLGFSEKGLEEKKAADYPVYLRALGFRKSAGELLSAIKRESNSPLLVKAADAGKLMRAEQLTLFEQDVAAAHVYESAVALKTGRPLKNEYTRSPVILP</sequence>
<comment type="subcellular location">
    <subcellularLocation>
        <location evidence="2">Cytoplasm</location>
    </subcellularLocation>
</comment>
<keyword evidence="2" id="KW-0436">Ligase</keyword>
<name>A0ABT2RUD6_9FIRM</name>
<evidence type="ECO:0000256" key="1">
    <source>
        <dbReference type="ARBA" id="ARBA00022694"/>
    </source>
</evidence>
<dbReference type="SUPFAM" id="SSF52374">
    <property type="entry name" value="Nucleotidylyl transferase"/>
    <property type="match status" value="1"/>
</dbReference>
<dbReference type="Pfam" id="PF05636">
    <property type="entry name" value="HIGH_NTase1"/>
    <property type="match status" value="1"/>
</dbReference>
<dbReference type="RefSeq" id="WP_158361968.1">
    <property type="nucleotide sequence ID" value="NZ_JAOQKC010000003.1"/>
</dbReference>
<keyword evidence="2" id="KW-0067">ATP-binding</keyword>
<dbReference type="Proteomes" id="UP001652461">
    <property type="component" value="Unassembled WGS sequence"/>
</dbReference>
<comment type="caution">
    <text evidence="2">Lacks conserved residue(s) required for the propagation of feature annotation.</text>
</comment>
<dbReference type="InterPro" id="IPR008513">
    <property type="entry name" value="tRNA(Met)_cyd_acetate_ligase"/>
</dbReference>
<dbReference type="InterPro" id="IPR014729">
    <property type="entry name" value="Rossmann-like_a/b/a_fold"/>
</dbReference>
<accession>A0ABT2RUD6</accession>
<evidence type="ECO:0000256" key="2">
    <source>
        <dbReference type="HAMAP-Rule" id="MF_01539"/>
    </source>
</evidence>
<keyword evidence="2" id="KW-0694">RNA-binding</keyword>
<feature type="binding site" evidence="2">
    <location>
        <begin position="7"/>
        <end position="20"/>
    </location>
    <ligand>
        <name>ATP</name>
        <dbReference type="ChEBI" id="CHEBI:30616"/>
    </ligand>
</feature>
<keyword evidence="2" id="KW-0820">tRNA-binding</keyword>
<comment type="catalytic activity">
    <reaction evidence="2">
        <text>cytidine(34) in elongator tRNA(Met) + acetate + ATP = N(4)-acetylcytidine(34) in elongator tRNA(Met) + AMP + diphosphate</text>
        <dbReference type="Rhea" id="RHEA:58144"/>
        <dbReference type="Rhea" id="RHEA-COMP:10693"/>
        <dbReference type="Rhea" id="RHEA-COMP:10694"/>
        <dbReference type="ChEBI" id="CHEBI:30089"/>
        <dbReference type="ChEBI" id="CHEBI:30616"/>
        <dbReference type="ChEBI" id="CHEBI:33019"/>
        <dbReference type="ChEBI" id="CHEBI:74900"/>
        <dbReference type="ChEBI" id="CHEBI:82748"/>
        <dbReference type="ChEBI" id="CHEBI:456215"/>
    </reaction>
</comment>
<dbReference type="Gene3D" id="3.40.50.620">
    <property type="entry name" value="HUPs"/>
    <property type="match status" value="1"/>
</dbReference>
<comment type="function">
    <text evidence="2">Catalyzes the formation of N(4)-acetylcytidine (ac(4)C) at the wobble position of elongator tRNA(Met), using acetate and ATP as substrates. First activates an acetate ion to form acetyladenylate (Ac-AMP) and then transfers the acetyl group to tRNA to form ac(4)C34.</text>
</comment>
<reference evidence="3 4" key="1">
    <citation type="journal article" date="2021" name="ISME Commun">
        <title>Automated analysis of genomic sequences facilitates high-throughput and comprehensive description of bacteria.</title>
        <authorList>
            <person name="Hitch T.C.A."/>
        </authorList>
    </citation>
    <scope>NUCLEOTIDE SEQUENCE [LARGE SCALE GENOMIC DNA]</scope>
    <source>
        <strain evidence="3 4">Sanger_04</strain>
    </source>
</reference>
<keyword evidence="2" id="KW-0547">Nucleotide-binding</keyword>
<evidence type="ECO:0000313" key="4">
    <source>
        <dbReference type="Proteomes" id="UP001652461"/>
    </source>
</evidence>
<comment type="caution">
    <text evidence="3">The sequence shown here is derived from an EMBL/GenBank/DDBJ whole genome shotgun (WGS) entry which is preliminary data.</text>
</comment>
<keyword evidence="1 2" id="KW-0819">tRNA processing</keyword>
<comment type="similarity">
    <text evidence="2">Belongs to the TmcAL family.</text>
</comment>
<dbReference type="PANTHER" id="PTHR37825:SF1">
    <property type="entry name" value="TRNA(MET) CYTIDINE ACETATE LIGASE"/>
    <property type="match status" value="1"/>
</dbReference>
<evidence type="ECO:0000313" key="3">
    <source>
        <dbReference type="EMBL" id="MCU6695887.1"/>
    </source>
</evidence>
<dbReference type="HAMAP" id="MF_01539">
    <property type="entry name" value="TmcAL"/>
    <property type="match status" value="1"/>
</dbReference>
<protein>
    <recommendedName>
        <fullName evidence="2">tRNA(Met) cytidine acetate ligase</fullName>
        <ecNumber evidence="2">6.3.4.-</ecNumber>
    </recommendedName>
</protein>
<feature type="binding site" evidence="2">
    <location>
        <position position="203"/>
    </location>
    <ligand>
        <name>ATP</name>
        <dbReference type="ChEBI" id="CHEBI:30616"/>
    </ligand>
</feature>
<keyword evidence="2" id="KW-0963">Cytoplasm</keyword>
<dbReference type="EC" id="6.3.4.-" evidence="2"/>
<dbReference type="PANTHER" id="PTHR37825">
    <property type="entry name" value="TRNA(MET) CYTIDINE ACETATE LIGASE"/>
    <property type="match status" value="1"/>
</dbReference>
<organism evidence="3 4">
    <name type="scientific">Laedolimicola ammoniilytica</name>
    <dbReference type="NCBI Taxonomy" id="2981771"/>
    <lineage>
        <taxon>Bacteria</taxon>
        <taxon>Bacillati</taxon>
        <taxon>Bacillota</taxon>
        <taxon>Clostridia</taxon>
        <taxon>Lachnospirales</taxon>
        <taxon>Lachnospiraceae</taxon>
        <taxon>Laedolimicola</taxon>
    </lineage>
</organism>
<feature type="binding site" evidence="2">
    <location>
        <position position="178"/>
    </location>
    <ligand>
        <name>ATP</name>
        <dbReference type="ChEBI" id="CHEBI:30616"/>
    </ligand>
</feature>
<gene>
    <name evidence="2" type="primary">tmcAL</name>
    <name evidence="3" type="ORF">OCV63_03120</name>
</gene>